<keyword evidence="8 11" id="KW-1133">Transmembrane helix</keyword>
<evidence type="ECO:0000256" key="8">
    <source>
        <dbReference type="ARBA" id="ARBA00022989"/>
    </source>
</evidence>
<sequence length="352" mass="38316">MQLTTEQTHDEINLFRLVRRLEKGVELPRSSASSTYSYSPSSSYSNSPYLGSLKDLDVGESEVKDTTVWGKAQKELQKVKYARKLLKNVEGYEGNLHSSERQRRLHVLKMTLDTIETTLKSIERPEPPRPKSVLDQLPAPPEPSENDDAAEQGDEDRDELEALGVTTPRQKPTPLPLPLSADDNFLLSPPDPQGLGLSSSGLVSAIPGLMSAVPVPMPLDVPPRAGATTALENTSAFGSLAHRRPAPEKGKAKGTEAHTHLQTQLSDQLAQMAVQLKRNALHFAGSLEADKAVVEAAQSKIEGNMSFMETQRGRLKTLSGKTGGTTWLTLGIVLATVLLFMVMVGVIRVLRI</sequence>
<feature type="compositionally biased region" description="Low complexity" evidence="10">
    <location>
        <begin position="27"/>
        <end position="48"/>
    </location>
</feature>
<accession>A0A4Q2DXW9</accession>
<evidence type="ECO:0000256" key="7">
    <source>
        <dbReference type="ARBA" id="ARBA00022927"/>
    </source>
</evidence>
<dbReference type="PANTHER" id="PTHR13050:SF7">
    <property type="entry name" value="VESICLE TRANSPORT PROTEIN USE1"/>
    <property type="match status" value="1"/>
</dbReference>
<evidence type="ECO:0000256" key="1">
    <source>
        <dbReference type="ARBA" id="ARBA00004163"/>
    </source>
</evidence>
<evidence type="ECO:0000256" key="4">
    <source>
        <dbReference type="ARBA" id="ARBA00022692"/>
    </source>
</evidence>
<comment type="subcellular location">
    <subcellularLocation>
        <location evidence="1">Endoplasmic reticulum membrane</location>
        <topology evidence="1">Single-pass type IV membrane protein</topology>
    </subcellularLocation>
</comment>
<evidence type="ECO:0000313" key="13">
    <source>
        <dbReference type="Proteomes" id="UP000290288"/>
    </source>
</evidence>
<dbReference type="GO" id="GO:0006890">
    <property type="term" value="P:retrograde vesicle-mediated transport, Golgi to endoplasmic reticulum"/>
    <property type="evidence" value="ECO:0007669"/>
    <property type="project" value="TreeGrafter"/>
</dbReference>
<evidence type="ECO:0000256" key="10">
    <source>
        <dbReference type="SAM" id="MobiDB-lite"/>
    </source>
</evidence>
<feature type="region of interest" description="Disordered" evidence="10">
    <location>
        <begin position="25"/>
        <end position="48"/>
    </location>
</feature>
<protein>
    <recommendedName>
        <fullName evidence="14">Synaptobrevin</fullName>
    </recommendedName>
</protein>
<evidence type="ECO:0000256" key="11">
    <source>
        <dbReference type="SAM" id="Phobius"/>
    </source>
</evidence>
<dbReference type="GO" id="GO:0031201">
    <property type="term" value="C:SNARE complex"/>
    <property type="evidence" value="ECO:0007669"/>
    <property type="project" value="TreeGrafter"/>
</dbReference>
<evidence type="ECO:0000256" key="9">
    <source>
        <dbReference type="ARBA" id="ARBA00023136"/>
    </source>
</evidence>
<keyword evidence="5" id="KW-0256">Endoplasmic reticulum</keyword>
<dbReference type="STRING" id="2316362.A0A4Q2DXW9"/>
<evidence type="ECO:0000256" key="5">
    <source>
        <dbReference type="ARBA" id="ARBA00022824"/>
    </source>
</evidence>
<dbReference type="PANTHER" id="PTHR13050">
    <property type="entry name" value="USE1-LIKE PROTEIN"/>
    <property type="match status" value="1"/>
</dbReference>
<keyword evidence="9 11" id="KW-0472">Membrane</keyword>
<evidence type="ECO:0000256" key="2">
    <source>
        <dbReference type="ARBA" id="ARBA00007891"/>
    </source>
</evidence>
<feature type="compositionally biased region" description="Acidic residues" evidence="10">
    <location>
        <begin position="144"/>
        <end position="157"/>
    </location>
</feature>
<dbReference type="GO" id="GO:0005484">
    <property type="term" value="F:SNAP receptor activity"/>
    <property type="evidence" value="ECO:0007669"/>
    <property type="project" value="TreeGrafter"/>
</dbReference>
<dbReference type="EMBL" id="SDEE01000021">
    <property type="protein sequence ID" value="RXW24332.1"/>
    <property type="molecule type" value="Genomic_DNA"/>
</dbReference>
<dbReference type="Proteomes" id="UP000290288">
    <property type="component" value="Unassembled WGS sequence"/>
</dbReference>
<keyword evidence="13" id="KW-1185">Reference proteome</keyword>
<proteinExistence type="inferred from homology"/>
<keyword evidence="4 11" id="KW-0812">Transmembrane</keyword>
<dbReference type="InterPro" id="IPR019150">
    <property type="entry name" value="Vesicle_transport_protein_Use1"/>
</dbReference>
<gene>
    <name evidence="12" type="ORF">EST38_g1525</name>
</gene>
<dbReference type="CDD" id="cd15860">
    <property type="entry name" value="SNARE_USE1"/>
    <property type="match status" value="1"/>
</dbReference>
<feature type="transmembrane region" description="Helical" evidence="11">
    <location>
        <begin position="327"/>
        <end position="350"/>
    </location>
</feature>
<comment type="similarity">
    <text evidence="2">Belongs to the USE1 family.</text>
</comment>
<dbReference type="GO" id="GO:0005789">
    <property type="term" value="C:endoplasmic reticulum membrane"/>
    <property type="evidence" value="ECO:0007669"/>
    <property type="project" value="UniProtKB-SubCell"/>
</dbReference>
<dbReference type="AlphaFoldDB" id="A0A4Q2DXW9"/>
<evidence type="ECO:0008006" key="14">
    <source>
        <dbReference type="Google" id="ProtNLM"/>
    </source>
</evidence>
<keyword evidence="7" id="KW-0653">Protein transport</keyword>
<evidence type="ECO:0000313" key="12">
    <source>
        <dbReference type="EMBL" id="RXW24332.1"/>
    </source>
</evidence>
<dbReference type="GO" id="GO:0015031">
    <property type="term" value="P:protein transport"/>
    <property type="evidence" value="ECO:0007669"/>
    <property type="project" value="UniProtKB-KW"/>
</dbReference>
<keyword evidence="6" id="KW-0931">ER-Golgi transport</keyword>
<dbReference type="Pfam" id="PF09753">
    <property type="entry name" value="Use1"/>
    <property type="match status" value="1"/>
</dbReference>
<organism evidence="12 13">
    <name type="scientific">Candolleomyces aberdarensis</name>
    <dbReference type="NCBI Taxonomy" id="2316362"/>
    <lineage>
        <taxon>Eukaryota</taxon>
        <taxon>Fungi</taxon>
        <taxon>Dikarya</taxon>
        <taxon>Basidiomycota</taxon>
        <taxon>Agaricomycotina</taxon>
        <taxon>Agaricomycetes</taxon>
        <taxon>Agaricomycetidae</taxon>
        <taxon>Agaricales</taxon>
        <taxon>Agaricineae</taxon>
        <taxon>Psathyrellaceae</taxon>
        <taxon>Candolleomyces</taxon>
    </lineage>
</organism>
<reference evidence="12 13" key="1">
    <citation type="submission" date="2019-01" db="EMBL/GenBank/DDBJ databases">
        <title>Draft genome sequence of Psathyrella aberdarensis IHI B618.</title>
        <authorList>
            <person name="Buettner E."/>
            <person name="Kellner H."/>
        </authorList>
    </citation>
    <scope>NUCLEOTIDE SEQUENCE [LARGE SCALE GENOMIC DNA]</scope>
    <source>
        <strain evidence="12 13">IHI B618</strain>
    </source>
</reference>
<evidence type="ECO:0000256" key="6">
    <source>
        <dbReference type="ARBA" id="ARBA00022892"/>
    </source>
</evidence>
<evidence type="ECO:0000256" key="3">
    <source>
        <dbReference type="ARBA" id="ARBA00022448"/>
    </source>
</evidence>
<name>A0A4Q2DXW9_9AGAR</name>
<feature type="region of interest" description="Disordered" evidence="10">
    <location>
        <begin position="119"/>
        <end position="157"/>
    </location>
</feature>
<dbReference type="OrthoDB" id="4506189at2759"/>
<comment type="caution">
    <text evidence="12">The sequence shown here is derived from an EMBL/GenBank/DDBJ whole genome shotgun (WGS) entry which is preliminary data.</text>
</comment>
<keyword evidence="3" id="KW-0813">Transport</keyword>